<dbReference type="AlphaFoldDB" id="A0A428MD02"/>
<dbReference type="Proteomes" id="UP000269669">
    <property type="component" value="Unassembled WGS sequence"/>
</dbReference>
<evidence type="ECO:0000313" key="3">
    <source>
        <dbReference type="Proteomes" id="UP000269669"/>
    </source>
</evidence>
<reference evidence="2 3" key="1">
    <citation type="submission" date="2018-12" db="EMBL/GenBank/DDBJ databases">
        <title>Sequencing of bacterial isolates from soil warming experiment in Harvard Forest, Massachusetts, USA.</title>
        <authorList>
            <person name="Deangelis K."/>
        </authorList>
    </citation>
    <scope>NUCLEOTIDE SEQUENCE [LARGE SCALE GENOMIC DNA]</scope>
    <source>
        <strain evidence="2 3">EB153</strain>
    </source>
</reference>
<proteinExistence type="predicted"/>
<name>A0A428MD02_9BACT</name>
<gene>
    <name evidence="2" type="ORF">EDE15_0192</name>
</gene>
<keyword evidence="1" id="KW-1133">Transmembrane helix</keyword>
<keyword evidence="3" id="KW-1185">Reference proteome</keyword>
<evidence type="ECO:0000256" key="1">
    <source>
        <dbReference type="SAM" id="Phobius"/>
    </source>
</evidence>
<keyword evidence="1" id="KW-0812">Transmembrane</keyword>
<comment type="caution">
    <text evidence="2">The sequence shown here is derived from an EMBL/GenBank/DDBJ whole genome shotgun (WGS) entry which is preliminary data.</text>
</comment>
<sequence>MRSRIFWLSLIILIFMLIKLFFKNIGDSRLSNRLQCMKSIPKRSRTWIKPQMPLSKPPSKLPANALKIERAKNQTNKEQKALAKYSIKNIHTLPPFDKEIANKNKASAGQTH</sequence>
<feature type="transmembrane region" description="Helical" evidence="1">
    <location>
        <begin position="6"/>
        <end position="22"/>
    </location>
</feature>
<keyword evidence="1" id="KW-0472">Membrane</keyword>
<accession>A0A428MD02</accession>
<dbReference type="EMBL" id="RSDW01000001">
    <property type="protein sequence ID" value="RSL14727.1"/>
    <property type="molecule type" value="Genomic_DNA"/>
</dbReference>
<evidence type="ECO:0000313" key="2">
    <source>
        <dbReference type="EMBL" id="RSL14727.1"/>
    </source>
</evidence>
<protein>
    <submittedName>
        <fullName evidence="2">Uncharacterized protein</fullName>
    </submittedName>
</protein>
<organism evidence="2 3">
    <name type="scientific">Edaphobacter aggregans</name>
    <dbReference type="NCBI Taxonomy" id="570835"/>
    <lineage>
        <taxon>Bacteria</taxon>
        <taxon>Pseudomonadati</taxon>
        <taxon>Acidobacteriota</taxon>
        <taxon>Terriglobia</taxon>
        <taxon>Terriglobales</taxon>
        <taxon>Acidobacteriaceae</taxon>
        <taxon>Edaphobacter</taxon>
    </lineage>
</organism>